<dbReference type="STRING" id="1391627.SAMN05216464_108222"/>
<evidence type="ECO:0000256" key="1">
    <source>
        <dbReference type="SAM" id="SignalP"/>
    </source>
</evidence>
<protein>
    <submittedName>
        <fullName evidence="2">Glycosyl hydrolase family 76</fullName>
    </submittedName>
</protein>
<dbReference type="AlphaFoldDB" id="A0A1G7EYW6"/>
<dbReference type="RefSeq" id="WP_091151158.1">
    <property type="nucleotide sequence ID" value="NZ_FNAI01000008.1"/>
</dbReference>
<evidence type="ECO:0000313" key="3">
    <source>
        <dbReference type="Proteomes" id="UP000199072"/>
    </source>
</evidence>
<keyword evidence="2" id="KW-0378">Hydrolase</keyword>
<gene>
    <name evidence="2" type="ORF">SAMN05216464_108222</name>
</gene>
<evidence type="ECO:0000313" key="2">
    <source>
        <dbReference type="EMBL" id="SDE68900.1"/>
    </source>
</evidence>
<dbReference type="Gene3D" id="1.50.10.20">
    <property type="match status" value="1"/>
</dbReference>
<organism evidence="2 3">
    <name type="scientific">Mucilaginibacter pineti</name>
    <dbReference type="NCBI Taxonomy" id="1391627"/>
    <lineage>
        <taxon>Bacteria</taxon>
        <taxon>Pseudomonadati</taxon>
        <taxon>Bacteroidota</taxon>
        <taxon>Sphingobacteriia</taxon>
        <taxon>Sphingobacteriales</taxon>
        <taxon>Sphingobacteriaceae</taxon>
        <taxon>Mucilaginibacter</taxon>
    </lineage>
</organism>
<dbReference type="PANTHER" id="PTHR47791">
    <property type="entry name" value="MEIOTICALLY UP-REGULATED GENE 191 PROTEIN"/>
    <property type="match status" value="1"/>
</dbReference>
<proteinExistence type="predicted"/>
<keyword evidence="3" id="KW-1185">Reference proteome</keyword>
<dbReference type="InterPro" id="IPR005198">
    <property type="entry name" value="Glyco_hydro_76"/>
</dbReference>
<feature type="signal peptide" evidence="1">
    <location>
        <begin position="1"/>
        <end position="24"/>
    </location>
</feature>
<dbReference type="OrthoDB" id="6387072at2"/>
<dbReference type="Pfam" id="PF03663">
    <property type="entry name" value="Glyco_hydro_76"/>
    <property type="match status" value="1"/>
</dbReference>
<dbReference type="EMBL" id="FNAI01000008">
    <property type="protein sequence ID" value="SDE68900.1"/>
    <property type="molecule type" value="Genomic_DNA"/>
</dbReference>
<dbReference type="GO" id="GO:0005975">
    <property type="term" value="P:carbohydrate metabolic process"/>
    <property type="evidence" value="ECO:0007669"/>
    <property type="project" value="InterPro"/>
</dbReference>
<dbReference type="InterPro" id="IPR008928">
    <property type="entry name" value="6-hairpin_glycosidase_sf"/>
</dbReference>
<reference evidence="2 3" key="1">
    <citation type="submission" date="2016-10" db="EMBL/GenBank/DDBJ databases">
        <authorList>
            <person name="de Groot N.N."/>
        </authorList>
    </citation>
    <scope>NUCLEOTIDE SEQUENCE [LARGE SCALE GENOMIC DNA]</scope>
    <source>
        <strain evidence="2 3">47C3B</strain>
    </source>
</reference>
<sequence>MKIFPYHFILSLFIALTCAGNIKADTPPVKKANSHKADKPGFTKADADLAYKAFNQYFYNPKTRIYCSTTKKDGVAAIWVQAIYWDMAMNVYERTKKPAQMDFIKDIYQGNFEHYDNYNWTNKKVWFIYDDMMWWIMSLARAHQLTGNKVYLEKAIAGFNHVWEGSHDPKDGGMFWDFQHSGKNSCITYPTIIAAVRLYNITGDTSYLNKAKSVYEYGRKNLFDASSGRLADNKIGAHPGYSDYTYNQGTAIGAAYALYKATKDASYLNDAKLAADYTMNHMCKNGILPTEGDFNEQGILKAIFAQYIMELVKDGKQTQYLPWIQQNVNTGWQNRDTARNLTFRNYAIPCPTGDIQSYEGSSIVYFMQIVPPTKK</sequence>
<dbReference type="InterPro" id="IPR053169">
    <property type="entry name" value="MUG_Protein"/>
</dbReference>
<dbReference type="Proteomes" id="UP000199072">
    <property type="component" value="Unassembled WGS sequence"/>
</dbReference>
<dbReference type="SUPFAM" id="SSF48208">
    <property type="entry name" value="Six-hairpin glycosidases"/>
    <property type="match status" value="1"/>
</dbReference>
<dbReference type="GO" id="GO:0016787">
    <property type="term" value="F:hydrolase activity"/>
    <property type="evidence" value="ECO:0007669"/>
    <property type="project" value="UniProtKB-KW"/>
</dbReference>
<feature type="chain" id="PRO_5011701053" evidence="1">
    <location>
        <begin position="25"/>
        <end position="375"/>
    </location>
</feature>
<name>A0A1G7EYW6_9SPHI</name>
<accession>A0A1G7EYW6</accession>
<dbReference type="PANTHER" id="PTHR47791:SF3">
    <property type="entry name" value="MEIOTICALLY UP-REGULATED GENE 191 PROTEIN"/>
    <property type="match status" value="1"/>
</dbReference>
<keyword evidence="1" id="KW-0732">Signal</keyword>